<dbReference type="PROSITE" id="PS50850">
    <property type="entry name" value="MFS"/>
    <property type="match status" value="1"/>
</dbReference>
<comment type="caution">
    <text evidence="10">The sequence shown here is derived from an EMBL/GenBank/DDBJ whole genome shotgun (WGS) entry which is preliminary data.</text>
</comment>
<gene>
    <name evidence="10" type="ORF">PVAG01_03209</name>
</gene>
<evidence type="ECO:0000256" key="1">
    <source>
        <dbReference type="ARBA" id="ARBA00004141"/>
    </source>
</evidence>
<evidence type="ECO:0000313" key="11">
    <source>
        <dbReference type="Proteomes" id="UP001629113"/>
    </source>
</evidence>
<reference evidence="10 11" key="1">
    <citation type="submission" date="2024-06" db="EMBL/GenBank/DDBJ databases">
        <title>Complete genome of Phlyctema vagabunda strain 19-DSS-EL-015.</title>
        <authorList>
            <person name="Fiorenzani C."/>
        </authorList>
    </citation>
    <scope>NUCLEOTIDE SEQUENCE [LARGE SCALE GENOMIC DNA]</scope>
    <source>
        <strain evidence="10 11">19-DSS-EL-015</strain>
    </source>
</reference>
<keyword evidence="5 8" id="KW-1133">Transmembrane helix</keyword>
<feature type="transmembrane region" description="Helical" evidence="8">
    <location>
        <begin position="357"/>
        <end position="379"/>
    </location>
</feature>
<feature type="transmembrane region" description="Helical" evidence="8">
    <location>
        <begin position="399"/>
        <end position="416"/>
    </location>
</feature>
<dbReference type="InterPro" id="IPR005828">
    <property type="entry name" value="MFS_sugar_transport-like"/>
</dbReference>
<dbReference type="InterPro" id="IPR003663">
    <property type="entry name" value="Sugar/inositol_transpt"/>
</dbReference>
<feature type="transmembrane region" description="Helical" evidence="8">
    <location>
        <begin position="144"/>
        <end position="165"/>
    </location>
</feature>
<dbReference type="Pfam" id="PF00083">
    <property type="entry name" value="Sugar_tr"/>
    <property type="match status" value="1"/>
</dbReference>
<comment type="subcellular location">
    <subcellularLocation>
        <location evidence="1">Membrane</location>
        <topology evidence="1">Multi-pass membrane protein</topology>
    </subcellularLocation>
</comment>
<dbReference type="PANTHER" id="PTHR48022">
    <property type="entry name" value="PLASTIDIC GLUCOSE TRANSPORTER 4"/>
    <property type="match status" value="1"/>
</dbReference>
<accession>A0ABR4PSU1</accession>
<feature type="transmembrane region" description="Helical" evidence="8">
    <location>
        <begin position="295"/>
        <end position="318"/>
    </location>
</feature>
<dbReference type="PANTHER" id="PTHR48022:SF2">
    <property type="entry name" value="PLASTIDIC GLUCOSE TRANSPORTER 4"/>
    <property type="match status" value="1"/>
</dbReference>
<dbReference type="InterPro" id="IPR050360">
    <property type="entry name" value="MFS_Sugar_Transporters"/>
</dbReference>
<evidence type="ECO:0000256" key="8">
    <source>
        <dbReference type="SAM" id="Phobius"/>
    </source>
</evidence>
<evidence type="ECO:0000256" key="2">
    <source>
        <dbReference type="ARBA" id="ARBA00010992"/>
    </source>
</evidence>
<protein>
    <submittedName>
        <fullName evidence="10">Monosaccharide transporter</fullName>
    </submittedName>
</protein>
<dbReference type="PRINTS" id="PR00171">
    <property type="entry name" value="SUGRTRNSPORT"/>
</dbReference>
<keyword evidence="3 7" id="KW-0813">Transport</keyword>
<dbReference type="NCBIfam" id="TIGR00879">
    <property type="entry name" value="SP"/>
    <property type="match status" value="1"/>
</dbReference>
<keyword evidence="11" id="KW-1185">Reference proteome</keyword>
<sequence>MLSIRALISYGVVASSGTLIGYDSGYLNGVLASTDFNRRFGESLDGGTYKLTSTTRALFTSMLAAGTLLGCVSAAFIPTRFSRRHALITASLIYSIGVALQVAAPTGAAFIIGRVLLGLALGVISIVSPAYLIEASTPSNRGLLICLFQQVLTAGNVLACGISMGTEKLKDDATWRITIAFQLVLALAIAVGGFLAVESPMVSLKLRRLDQARSALATLHSLEPTSPVIDESIEILRSTLESDGRDNATMLECFRGTERRRTLLGVAMGWFTIGTGITFWFGYGTSFFQAAGVQNAYLVSLGLALVNAALTTVSFFLVERVGRRCTLFCGSFIMGTTQLVAGIVHTTMPGSPADRNCLIVCAVLFIAGYASTWGPVGWITMSEPFSARGRQNQQAVTMFAYWTATWAVGFCTPYLVDNSSLGGAGLGINITYLWCGIVLVTTLWAYFCLPELRGLSFSQTDRLFLERVPAWRSIAWQRSISPALNHGYQVEEVIVGEEKHTGARPCSLEKM</sequence>
<proteinExistence type="inferred from homology"/>
<evidence type="ECO:0000256" key="5">
    <source>
        <dbReference type="ARBA" id="ARBA00022989"/>
    </source>
</evidence>
<feature type="transmembrane region" description="Helical" evidence="8">
    <location>
        <begin position="325"/>
        <end position="345"/>
    </location>
</feature>
<keyword evidence="4 8" id="KW-0812">Transmembrane</keyword>
<feature type="transmembrane region" description="Helical" evidence="8">
    <location>
        <begin position="86"/>
        <end position="104"/>
    </location>
</feature>
<feature type="domain" description="Major facilitator superfamily (MFS) profile" evidence="9">
    <location>
        <begin position="9"/>
        <end position="453"/>
    </location>
</feature>
<dbReference type="InterPro" id="IPR020846">
    <property type="entry name" value="MFS_dom"/>
</dbReference>
<evidence type="ECO:0000256" key="6">
    <source>
        <dbReference type="ARBA" id="ARBA00023136"/>
    </source>
</evidence>
<dbReference type="InterPro" id="IPR036259">
    <property type="entry name" value="MFS_trans_sf"/>
</dbReference>
<dbReference type="Gene3D" id="1.20.1250.20">
    <property type="entry name" value="MFS general substrate transporter like domains"/>
    <property type="match status" value="1"/>
</dbReference>
<name>A0ABR4PSU1_9HELO</name>
<dbReference type="InterPro" id="IPR005829">
    <property type="entry name" value="Sugar_transporter_CS"/>
</dbReference>
<dbReference type="PROSITE" id="PS00216">
    <property type="entry name" value="SUGAR_TRANSPORT_1"/>
    <property type="match status" value="1"/>
</dbReference>
<evidence type="ECO:0000256" key="3">
    <source>
        <dbReference type="ARBA" id="ARBA00022448"/>
    </source>
</evidence>
<keyword evidence="6 8" id="KW-0472">Membrane</keyword>
<evidence type="ECO:0000256" key="4">
    <source>
        <dbReference type="ARBA" id="ARBA00022692"/>
    </source>
</evidence>
<feature type="transmembrane region" description="Helical" evidence="8">
    <location>
        <begin position="263"/>
        <end position="283"/>
    </location>
</feature>
<feature type="transmembrane region" description="Helical" evidence="8">
    <location>
        <begin position="57"/>
        <end position="77"/>
    </location>
</feature>
<dbReference type="PROSITE" id="PS00217">
    <property type="entry name" value="SUGAR_TRANSPORT_2"/>
    <property type="match status" value="1"/>
</dbReference>
<dbReference type="SUPFAM" id="SSF103473">
    <property type="entry name" value="MFS general substrate transporter"/>
    <property type="match status" value="1"/>
</dbReference>
<feature type="transmembrane region" description="Helical" evidence="8">
    <location>
        <begin position="110"/>
        <end position="132"/>
    </location>
</feature>
<organism evidence="10 11">
    <name type="scientific">Phlyctema vagabunda</name>
    <dbReference type="NCBI Taxonomy" id="108571"/>
    <lineage>
        <taxon>Eukaryota</taxon>
        <taxon>Fungi</taxon>
        <taxon>Dikarya</taxon>
        <taxon>Ascomycota</taxon>
        <taxon>Pezizomycotina</taxon>
        <taxon>Leotiomycetes</taxon>
        <taxon>Helotiales</taxon>
        <taxon>Dermateaceae</taxon>
        <taxon>Phlyctema</taxon>
    </lineage>
</organism>
<evidence type="ECO:0000256" key="7">
    <source>
        <dbReference type="RuleBase" id="RU003346"/>
    </source>
</evidence>
<dbReference type="EMBL" id="JBFCZG010000002">
    <property type="protein sequence ID" value="KAL3426418.1"/>
    <property type="molecule type" value="Genomic_DNA"/>
</dbReference>
<feature type="transmembrane region" description="Helical" evidence="8">
    <location>
        <begin position="177"/>
        <end position="197"/>
    </location>
</feature>
<feature type="transmembrane region" description="Helical" evidence="8">
    <location>
        <begin position="428"/>
        <end position="449"/>
    </location>
</feature>
<evidence type="ECO:0000259" key="9">
    <source>
        <dbReference type="PROSITE" id="PS50850"/>
    </source>
</evidence>
<dbReference type="Proteomes" id="UP001629113">
    <property type="component" value="Unassembled WGS sequence"/>
</dbReference>
<evidence type="ECO:0000313" key="10">
    <source>
        <dbReference type="EMBL" id="KAL3426418.1"/>
    </source>
</evidence>
<comment type="similarity">
    <text evidence="2 7">Belongs to the major facilitator superfamily. Sugar transporter (TC 2.A.1.1) family.</text>
</comment>